<evidence type="ECO:0000313" key="4">
    <source>
        <dbReference type="Proteomes" id="UP001465976"/>
    </source>
</evidence>
<dbReference type="EMBL" id="JBAHYK010000401">
    <property type="protein sequence ID" value="KAL0574400.1"/>
    <property type="molecule type" value="Genomic_DNA"/>
</dbReference>
<gene>
    <name evidence="3" type="ORF">V5O48_007558</name>
</gene>
<feature type="compositionally biased region" description="Acidic residues" evidence="1">
    <location>
        <begin position="119"/>
        <end position="129"/>
    </location>
</feature>
<feature type="region of interest" description="Disordered" evidence="1">
    <location>
        <begin position="22"/>
        <end position="52"/>
    </location>
</feature>
<keyword evidence="4" id="KW-1185">Reference proteome</keyword>
<reference evidence="3 4" key="1">
    <citation type="submission" date="2024-02" db="EMBL/GenBank/DDBJ databases">
        <title>A draft genome for the cacao thread blight pathogen Marasmius crinis-equi.</title>
        <authorList>
            <person name="Cohen S.P."/>
            <person name="Baruah I.K."/>
            <person name="Amoako-Attah I."/>
            <person name="Bukari Y."/>
            <person name="Meinhardt L.W."/>
            <person name="Bailey B.A."/>
        </authorList>
    </citation>
    <scope>NUCLEOTIDE SEQUENCE [LARGE SCALE GENOMIC DNA]</scope>
    <source>
        <strain evidence="3 4">GH-76</strain>
    </source>
</reference>
<dbReference type="Proteomes" id="UP001465976">
    <property type="component" value="Unassembled WGS sequence"/>
</dbReference>
<accession>A0ABR3FGB6</accession>
<feature type="compositionally biased region" description="Polar residues" evidence="1">
    <location>
        <begin position="22"/>
        <end position="34"/>
    </location>
</feature>
<dbReference type="Pfam" id="PF18803">
    <property type="entry name" value="CxC2"/>
    <property type="match status" value="1"/>
</dbReference>
<feature type="region of interest" description="Disordered" evidence="1">
    <location>
        <begin position="119"/>
        <end position="138"/>
    </location>
</feature>
<dbReference type="InterPro" id="IPR040521">
    <property type="entry name" value="KDZ"/>
</dbReference>
<organism evidence="3 4">
    <name type="scientific">Marasmius crinis-equi</name>
    <dbReference type="NCBI Taxonomy" id="585013"/>
    <lineage>
        <taxon>Eukaryota</taxon>
        <taxon>Fungi</taxon>
        <taxon>Dikarya</taxon>
        <taxon>Basidiomycota</taxon>
        <taxon>Agaricomycotina</taxon>
        <taxon>Agaricomycetes</taxon>
        <taxon>Agaricomycetidae</taxon>
        <taxon>Agaricales</taxon>
        <taxon>Marasmiineae</taxon>
        <taxon>Marasmiaceae</taxon>
        <taxon>Marasmius</taxon>
    </lineage>
</organism>
<name>A0ABR3FGB6_9AGAR</name>
<feature type="domain" description="CxC2-like cysteine cluster KDZ transposase-associated" evidence="2">
    <location>
        <begin position="219"/>
        <end position="328"/>
    </location>
</feature>
<comment type="caution">
    <text evidence="3">The sequence shown here is derived from an EMBL/GenBank/DDBJ whole genome shotgun (WGS) entry which is preliminary data.</text>
</comment>
<evidence type="ECO:0000313" key="3">
    <source>
        <dbReference type="EMBL" id="KAL0574400.1"/>
    </source>
</evidence>
<proteinExistence type="predicted"/>
<dbReference type="Pfam" id="PF18758">
    <property type="entry name" value="KDZ"/>
    <property type="match status" value="1"/>
</dbReference>
<evidence type="ECO:0000256" key="1">
    <source>
        <dbReference type="SAM" id="MobiDB-lite"/>
    </source>
</evidence>
<evidence type="ECO:0000259" key="2">
    <source>
        <dbReference type="Pfam" id="PF18803"/>
    </source>
</evidence>
<dbReference type="InterPro" id="IPR041457">
    <property type="entry name" value="CxC2_KDZ-assoc"/>
</dbReference>
<protein>
    <recommendedName>
        <fullName evidence="2">CxC2-like cysteine cluster KDZ transposase-associated domain-containing protein</fullName>
    </recommendedName>
</protein>
<sequence length="1075" mass="122139">MSGRPPSKKLIPVVRHYRFQDVNSRGSLSTQRPKPTNRPAVRVASLSSDSRRVHKRRVPINLPSFEPSGFASPSTTPTLDLDILPDFPQNEFGEVSYRTSFGIASFLDDDLLDAVEGDDEMEVDQENDETPSRRRYTSSQLKAEASEMLKEIMRMESRGGSRVCAGSCNGQNPSRFRCRDCDNHTQSMFCQECLIERHQDRPYDRIEEWNGFCFQKVTLRDLGMSIQLCHPAGHKCKFPRAAKTGFVVVDIDYIQTVDVFYCGCQDPAVVGRPWQQLFRSQLFPATVITPHTAFTFRSIKLLHSLTLHGKLTTYDFYRSIETATDTAGINGAPTRGGVGSLLDPDLENVSPGSLVVKCPVCPRPEVNLPEDWLDRVQEKQFLFYKFLSVDACFRLKRCTVSSEAKDPGQLTGKAYYVEQPDYQKQMELMKDALEEKIVPELTCDALGSPLYRSWLAAIEQAYMKFRKGYSTTSCILCLCTRHEIVEPNGIADLDVGEKFWHTDWAISASQMHSDPSLTRVLSYDICCQYHVHFFERLTQVPEHIWIEIHAGCWRFVVPKLHIKGHGRDCQEKFAFHLLPGGGQTDGKGIERQWASLGPIGMNTKEMGPGHRRDTIDDHLGYWGWIKLLALGPLLRRRQAEARCQTTAHDQFFDEFSESQSAHSAEWLKMIQDWEAGISEVNPYSLSKKGVTEKDVCLAYANKEMDALAAGDPFLHDVSPSAFLVMGLDIEEEQRQLVQDLKEHNFSTVDQQTNLLQRRSKIQWSISRFRALQKTYTPIALTNVHVISTAPASTTAAAIAVTPETTSLLLPSSLPERLRLLLEMKSWVDMETKFRKAQLQSSLEGIRSQLVVQCRLNSRQSLHKGLTSAKRTEERTRRKLADFKRKDQAAWLAILSLVGHRNRVGFRWLTDAGIVPLNSVDTTAVKNPRKQKRSDKTPEDLILPGESHRTLSWIWSGVDVSEDSVAMKEAVRVEWCKAYSRKMRWKEELELLEEEMRRTPISLEHDAKLWEARQVAEDGSALAEGINSYSYRQAGLRRALSSNFLALWALPDPVRKQRKTALPVIPEESEDESEDE</sequence>